<dbReference type="GO" id="GO:0006417">
    <property type="term" value="P:regulation of translation"/>
    <property type="evidence" value="ECO:0007669"/>
    <property type="project" value="UniProtKB-KW"/>
</dbReference>
<keyword evidence="6" id="KW-0804">Transcription</keyword>
<dbReference type="AlphaFoldDB" id="A0A6B8M357"/>
<dbReference type="GO" id="GO:0006310">
    <property type="term" value="P:DNA recombination"/>
    <property type="evidence" value="ECO:0007669"/>
    <property type="project" value="UniProtKB-KW"/>
</dbReference>
<sequence length="155" mass="16627">MSTPDKKTSIEHSGAGAAAAERGALTRQAIALAIFERVSGISRREAKRLTDCVIDEMVETLVSGETLKLHDFGSFVVREKHERAGRNPRTGAPVAIDARRVVVFKASPNMKASINGEAPAPGGKPKRARKRAPEKDSSGSSSDDRHAIERTLVKA</sequence>
<dbReference type="Pfam" id="PF00216">
    <property type="entry name" value="Bac_DNA_binding"/>
    <property type="match status" value="1"/>
</dbReference>
<dbReference type="InterPro" id="IPR010992">
    <property type="entry name" value="IHF-like_DNA-bd_dom_sf"/>
</dbReference>
<evidence type="ECO:0000256" key="9">
    <source>
        <dbReference type="SAM" id="MobiDB-lite"/>
    </source>
</evidence>
<dbReference type="GO" id="GO:0009893">
    <property type="term" value="P:positive regulation of metabolic process"/>
    <property type="evidence" value="ECO:0007669"/>
    <property type="project" value="UniProtKB-ARBA"/>
</dbReference>
<feature type="compositionally biased region" description="Basic and acidic residues" evidence="9">
    <location>
        <begin position="131"/>
        <end position="155"/>
    </location>
</feature>
<dbReference type="PRINTS" id="PR01727">
    <property type="entry name" value="DNABINDINGHU"/>
</dbReference>
<evidence type="ECO:0000256" key="1">
    <source>
        <dbReference type="ARBA" id="ARBA00010529"/>
    </source>
</evidence>
<evidence type="ECO:0000256" key="3">
    <source>
        <dbReference type="ARBA" id="ARBA00022845"/>
    </source>
</evidence>
<reference evidence="10 11" key="1">
    <citation type="submission" date="2019-09" db="EMBL/GenBank/DDBJ databases">
        <title>Isolation and complete genome sequencing of Methylocystis species.</title>
        <authorList>
            <person name="Rumah B.L."/>
            <person name="Stead C.E."/>
            <person name="Stevens B.C."/>
            <person name="Minton N.P."/>
            <person name="Grosse-Honebrink A."/>
            <person name="Zhang Y."/>
        </authorList>
    </citation>
    <scope>NUCLEOTIDE SEQUENCE [LARGE SCALE GENOMIC DNA]</scope>
    <source>
        <strain evidence="10 11">BRCS2</strain>
    </source>
</reference>
<protein>
    <recommendedName>
        <fullName evidence="2">Integration host factor subunit alpha</fullName>
    </recommendedName>
</protein>
<name>A0A6B8M357_9HYPH</name>
<keyword evidence="3" id="KW-0810">Translation regulation</keyword>
<dbReference type="EMBL" id="CP044331">
    <property type="protein sequence ID" value="QGM99357.1"/>
    <property type="molecule type" value="Genomic_DNA"/>
</dbReference>
<evidence type="ECO:0000313" key="11">
    <source>
        <dbReference type="Proteomes" id="UP000422569"/>
    </source>
</evidence>
<dbReference type="GO" id="GO:0006355">
    <property type="term" value="P:regulation of DNA-templated transcription"/>
    <property type="evidence" value="ECO:0007669"/>
    <property type="project" value="InterPro"/>
</dbReference>
<accession>A0A6B8M357</accession>
<dbReference type="GO" id="GO:0005829">
    <property type="term" value="C:cytosol"/>
    <property type="evidence" value="ECO:0007669"/>
    <property type="project" value="TreeGrafter"/>
</dbReference>
<dbReference type="GO" id="GO:0003677">
    <property type="term" value="F:DNA binding"/>
    <property type="evidence" value="ECO:0007669"/>
    <property type="project" value="UniProtKB-KW"/>
</dbReference>
<dbReference type="CDD" id="cd13835">
    <property type="entry name" value="IHF_A"/>
    <property type="match status" value="1"/>
</dbReference>
<dbReference type="Proteomes" id="UP000422569">
    <property type="component" value="Chromosome"/>
</dbReference>
<dbReference type="InterPro" id="IPR000119">
    <property type="entry name" value="Hist_DNA-bd"/>
</dbReference>
<evidence type="ECO:0000256" key="7">
    <source>
        <dbReference type="ARBA" id="ARBA00023172"/>
    </source>
</evidence>
<gene>
    <name evidence="10" type="ORF">F7D14_18970</name>
</gene>
<evidence type="ECO:0000256" key="2">
    <source>
        <dbReference type="ARBA" id="ARBA00018329"/>
    </source>
</evidence>
<keyword evidence="11" id="KW-1185">Reference proteome</keyword>
<keyword evidence="7" id="KW-0233">DNA recombination</keyword>
<evidence type="ECO:0000256" key="5">
    <source>
        <dbReference type="ARBA" id="ARBA00023125"/>
    </source>
</evidence>
<comment type="similarity">
    <text evidence="1 8">Belongs to the bacterial histone-like protein family.</text>
</comment>
<organism evidence="10 11">
    <name type="scientific">Methylocystis parvus</name>
    <dbReference type="NCBI Taxonomy" id="134"/>
    <lineage>
        <taxon>Bacteria</taxon>
        <taxon>Pseudomonadati</taxon>
        <taxon>Pseudomonadota</taxon>
        <taxon>Alphaproteobacteria</taxon>
        <taxon>Hyphomicrobiales</taxon>
        <taxon>Methylocystaceae</taxon>
        <taxon>Methylocystis</taxon>
    </lineage>
</organism>
<dbReference type="KEGG" id="mpar:F7D14_18970"/>
<dbReference type="Gene3D" id="4.10.520.10">
    <property type="entry name" value="IHF-like DNA-binding proteins"/>
    <property type="match status" value="1"/>
</dbReference>
<dbReference type="InterPro" id="IPR005684">
    <property type="entry name" value="IHF_alpha"/>
</dbReference>
<evidence type="ECO:0000313" key="10">
    <source>
        <dbReference type="EMBL" id="QGM99357.1"/>
    </source>
</evidence>
<keyword evidence="5" id="KW-0238">DNA-binding</keyword>
<keyword evidence="4" id="KW-0805">Transcription regulation</keyword>
<dbReference type="SUPFAM" id="SSF47729">
    <property type="entry name" value="IHF-like DNA-binding proteins"/>
    <property type="match status" value="1"/>
</dbReference>
<dbReference type="PANTHER" id="PTHR33175">
    <property type="entry name" value="DNA-BINDING PROTEIN HU"/>
    <property type="match status" value="1"/>
</dbReference>
<proteinExistence type="inferred from homology"/>
<evidence type="ECO:0000256" key="6">
    <source>
        <dbReference type="ARBA" id="ARBA00023163"/>
    </source>
</evidence>
<feature type="region of interest" description="Disordered" evidence="9">
    <location>
        <begin position="108"/>
        <end position="155"/>
    </location>
</feature>
<evidence type="ECO:0000256" key="4">
    <source>
        <dbReference type="ARBA" id="ARBA00023015"/>
    </source>
</evidence>
<dbReference type="GO" id="GO:0030527">
    <property type="term" value="F:structural constituent of chromatin"/>
    <property type="evidence" value="ECO:0007669"/>
    <property type="project" value="InterPro"/>
</dbReference>
<dbReference type="PANTHER" id="PTHR33175:SF2">
    <property type="entry name" value="INTEGRATION HOST FACTOR SUBUNIT ALPHA"/>
    <property type="match status" value="1"/>
</dbReference>
<dbReference type="SMART" id="SM00411">
    <property type="entry name" value="BHL"/>
    <property type="match status" value="1"/>
</dbReference>
<evidence type="ECO:0000256" key="8">
    <source>
        <dbReference type="RuleBase" id="RU003939"/>
    </source>
</evidence>